<feature type="domain" description="Endonuclease GajA/Old nuclease/RecF-like AAA" evidence="1">
    <location>
        <begin position="1"/>
        <end position="401"/>
    </location>
</feature>
<keyword evidence="3" id="KW-0614">Plasmid</keyword>
<gene>
    <name evidence="3" type="ordered locus">Metho_2616</name>
</gene>
<dbReference type="InterPro" id="IPR051396">
    <property type="entry name" value="Bact_Antivir_Def_Nuclease"/>
</dbReference>
<protein>
    <submittedName>
        <fullName evidence="3">Uncharacterized protein</fullName>
    </submittedName>
</protein>
<dbReference type="Proteomes" id="UP000010866">
    <property type="component" value="Plasmid pMETHO01"/>
</dbReference>
<evidence type="ECO:0000313" key="4">
    <source>
        <dbReference type="Proteomes" id="UP000010866"/>
    </source>
</evidence>
<sequence length="693" mass="81047">MYISKLIIKNYRSINHVDIDFQNGMNLIVGKNNAGKSNIISALNLLFGDKYPTYLVFEDKDFFKYKEQEKEVDDGYFWVLAKLDGSFSNQIAEIKGLWMAKLNCEPFLVSENKLDINNALKINIETDLDDCTDFIPWGYKYSKKVYAKPNDTNYNLNSYFKQIKEAWILLYVKKDNSGEIIQKDFSFIMKTDNAAYRCWGLNSEFRDSLINSAVIPSFRDPEKQLKINNWSWYGKLIKRIWDENKDKKIQNQDNAQTLSYSETMNRLFQSVNTVGNELFEDITVNIKQNMDMTFQDCDFSFQFSTDTKDDIYKSINVFVDDGYKSLISNKGSGIQSAFIISAFCYYCSTFHKNSSLLVVEEPELYLHPQGRRSILQVFEDFITFNDAQNQVIITTHSSDFIKPEYINNITVIRKENGCTCQYKVNIDDGTEFKKKQIFNWKQNNELFFSEKILIVEGAEERFIPLIADKIMDQSSYLDKNNISVIRANGKGNIAKYIQIAKSLNIKWFALADLDFILKDLENLRDIVYFNSNELSIIRSKVRTLLENEENKWKKTEKINSRLLKPAESLDAKAFCNLMEKWETDETVRDELLDLWMHLKPNLRNKANYLVLKEDQEIYAKMKAFIKTLKSNNVFVLEKGELEDYLTSDGNSIRGSKEIRIFEIVTRVIDNKEDLSKYLDVQEFEEYVRCAIEN</sequence>
<dbReference type="GeneID" id="14401578"/>
<dbReference type="OrthoDB" id="25344at2157"/>
<proteinExistence type="predicted"/>
<dbReference type="Pfam" id="PF20469">
    <property type="entry name" value="OLD-like_TOPRIM"/>
    <property type="match status" value="1"/>
</dbReference>
<evidence type="ECO:0000313" key="3">
    <source>
        <dbReference type="EMBL" id="AGB50750.1"/>
    </source>
</evidence>
<dbReference type="InterPro" id="IPR027417">
    <property type="entry name" value="P-loop_NTPase"/>
</dbReference>
<evidence type="ECO:0000259" key="2">
    <source>
        <dbReference type="Pfam" id="PF20469"/>
    </source>
</evidence>
<dbReference type="HOGENOM" id="CLU_397221_0_0_2"/>
<dbReference type="RefSeq" id="WP_015313882.1">
    <property type="nucleotide sequence ID" value="NC_019972.1"/>
</dbReference>
<name>L0L1E1_METHD</name>
<dbReference type="EMBL" id="CP003363">
    <property type="protein sequence ID" value="AGB50750.1"/>
    <property type="molecule type" value="Genomic_DNA"/>
</dbReference>
<dbReference type="SUPFAM" id="SSF52540">
    <property type="entry name" value="P-loop containing nucleoside triphosphate hydrolases"/>
    <property type="match status" value="1"/>
</dbReference>
<dbReference type="CDD" id="cd01026">
    <property type="entry name" value="TOPRIM_OLD"/>
    <property type="match status" value="1"/>
</dbReference>
<evidence type="ECO:0000259" key="1">
    <source>
        <dbReference type="Pfam" id="PF13175"/>
    </source>
</evidence>
<dbReference type="Gene3D" id="3.40.50.300">
    <property type="entry name" value="P-loop containing nucleotide triphosphate hydrolases"/>
    <property type="match status" value="1"/>
</dbReference>
<dbReference type="AlphaFoldDB" id="L0L1E1"/>
<dbReference type="Pfam" id="PF13175">
    <property type="entry name" value="AAA_15"/>
    <property type="match status" value="1"/>
</dbReference>
<feature type="domain" description="OLD protein-like TOPRIM" evidence="2">
    <location>
        <begin position="447"/>
        <end position="514"/>
    </location>
</feature>
<geneLocation type="plasmid" evidence="3 4">
    <name>pMETHO01</name>
</geneLocation>
<dbReference type="PANTHER" id="PTHR43581:SF4">
    <property type="entry name" value="ATP_GTP PHOSPHATASE"/>
    <property type="match status" value="1"/>
</dbReference>
<dbReference type="InterPro" id="IPR041685">
    <property type="entry name" value="AAA_GajA/Old/RecF-like"/>
</dbReference>
<dbReference type="PANTHER" id="PTHR43581">
    <property type="entry name" value="ATP/GTP PHOSPHATASE"/>
    <property type="match status" value="1"/>
</dbReference>
<organism evidence="3 4">
    <name type="scientific">Methanomethylovorans hollandica (strain DSM 15978 / NBRC 107637 / DMS1)</name>
    <dbReference type="NCBI Taxonomy" id="867904"/>
    <lineage>
        <taxon>Archaea</taxon>
        <taxon>Methanobacteriati</taxon>
        <taxon>Methanobacteriota</taxon>
        <taxon>Stenosarchaea group</taxon>
        <taxon>Methanomicrobia</taxon>
        <taxon>Methanosarcinales</taxon>
        <taxon>Methanosarcinaceae</taxon>
        <taxon>Methanomethylovorans</taxon>
    </lineage>
</organism>
<dbReference type="KEGG" id="mhz:Metho_2616"/>
<dbReference type="InterPro" id="IPR034139">
    <property type="entry name" value="TOPRIM_OLD"/>
</dbReference>
<reference evidence="4" key="1">
    <citation type="submission" date="2012-02" db="EMBL/GenBank/DDBJ databases">
        <title>Complete sequence of plasmid of Methanomethylovorans hollandica DSM 15978.</title>
        <authorList>
            <person name="Lucas S."/>
            <person name="Copeland A."/>
            <person name="Lapidus A."/>
            <person name="Glavina del Rio T."/>
            <person name="Dalin E."/>
            <person name="Tice H."/>
            <person name="Bruce D."/>
            <person name="Goodwin L."/>
            <person name="Pitluck S."/>
            <person name="Peters L."/>
            <person name="Mikhailova N."/>
            <person name="Held B."/>
            <person name="Kyrpides N."/>
            <person name="Mavromatis K."/>
            <person name="Ivanova N."/>
            <person name="Brettin T."/>
            <person name="Detter J.C."/>
            <person name="Han C."/>
            <person name="Larimer F."/>
            <person name="Land M."/>
            <person name="Hauser L."/>
            <person name="Markowitz V."/>
            <person name="Cheng J.-F."/>
            <person name="Hugenholtz P."/>
            <person name="Woyke T."/>
            <person name="Wu D."/>
            <person name="Spring S."/>
            <person name="Schroeder M."/>
            <person name="Brambilla E."/>
            <person name="Klenk H.-P."/>
            <person name="Eisen J.A."/>
        </authorList>
    </citation>
    <scope>NUCLEOTIDE SEQUENCE [LARGE SCALE GENOMIC DNA]</scope>
    <source>
        <strain evidence="4">DSM 15978 / NBRC 107637 / DMS1</strain>
        <plasmid evidence="4">Plasmid pMETHO01</plasmid>
    </source>
</reference>
<keyword evidence="4" id="KW-1185">Reference proteome</keyword>
<accession>L0L1E1</accession>